<accession>A0AA86SYG7</accession>
<evidence type="ECO:0000256" key="1">
    <source>
        <dbReference type="SAM" id="MobiDB-lite"/>
    </source>
</evidence>
<evidence type="ECO:0000313" key="2">
    <source>
        <dbReference type="EMBL" id="CAJ1975222.1"/>
    </source>
</evidence>
<feature type="compositionally biased region" description="Polar residues" evidence="1">
    <location>
        <begin position="22"/>
        <end position="31"/>
    </location>
</feature>
<dbReference type="EMBL" id="OY731406">
    <property type="protein sequence ID" value="CAJ1975222.1"/>
    <property type="molecule type" value="Genomic_DNA"/>
</dbReference>
<gene>
    <name evidence="2" type="ORF">AYBTSS11_LOCUS27326</name>
</gene>
<proteinExistence type="predicted"/>
<organism evidence="2 3">
    <name type="scientific">Sphenostylis stenocarpa</name>
    <dbReference type="NCBI Taxonomy" id="92480"/>
    <lineage>
        <taxon>Eukaryota</taxon>
        <taxon>Viridiplantae</taxon>
        <taxon>Streptophyta</taxon>
        <taxon>Embryophyta</taxon>
        <taxon>Tracheophyta</taxon>
        <taxon>Spermatophyta</taxon>
        <taxon>Magnoliopsida</taxon>
        <taxon>eudicotyledons</taxon>
        <taxon>Gunneridae</taxon>
        <taxon>Pentapetalae</taxon>
        <taxon>rosids</taxon>
        <taxon>fabids</taxon>
        <taxon>Fabales</taxon>
        <taxon>Fabaceae</taxon>
        <taxon>Papilionoideae</taxon>
        <taxon>50 kb inversion clade</taxon>
        <taxon>NPAAA clade</taxon>
        <taxon>indigoferoid/millettioid clade</taxon>
        <taxon>Phaseoleae</taxon>
        <taxon>Sphenostylis</taxon>
    </lineage>
</organism>
<feature type="compositionally biased region" description="Basic and acidic residues" evidence="1">
    <location>
        <begin position="32"/>
        <end position="49"/>
    </location>
</feature>
<reference evidence="2" key="1">
    <citation type="submission" date="2023-10" db="EMBL/GenBank/DDBJ databases">
        <authorList>
            <person name="Domelevo Entfellner J.-B."/>
        </authorList>
    </citation>
    <scope>NUCLEOTIDE SEQUENCE</scope>
</reference>
<feature type="region of interest" description="Disordered" evidence="1">
    <location>
        <begin position="22"/>
        <end position="49"/>
    </location>
</feature>
<sequence>MDYALRPLHVDPPPLQLLQLPHFNSHSSQALDQDRQAAGRGGEELERRGTQELGFKKLVQIVARARPYKSMETSCL</sequence>
<dbReference type="Gramene" id="rna-AYBTSS11_LOCUS27326">
    <property type="protein sequence ID" value="CAJ1975222.1"/>
    <property type="gene ID" value="gene-AYBTSS11_LOCUS27326"/>
</dbReference>
<keyword evidence="3" id="KW-1185">Reference proteome</keyword>
<dbReference type="AlphaFoldDB" id="A0AA86SYG7"/>
<dbReference type="Proteomes" id="UP001189624">
    <property type="component" value="Chromosome 9"/>
</dbReference>
<evidence type="ECO:0000313" key="3">
    <source>
        <dbReference type="Proteomes" id="UP001189624"/>
    </source>
</evidence>
<protein>
    <submittedName>
        <fullName evidence="2">Uncharacterized protein</fullName>
    </submittedName>
</protein>
<name>A0AA86SYG7_9FABA</name>